<feature type="domain" description="Inner centromere protein ARK-binding" evidence="9">
    <location>
        <begin position="1222"/>
        <end position="1277"/>
    </location>
</feature>
<feature type="compositionally biased region" description="Basic and acidic residues" evidence="8">
    <location>
        <begin position="809"/>
        <end position="821"/>
    </location>
</feature>
<feature type="compositionally biased region" description="Low complexity" evidence="8">
    <location>
        <begin position="920"/>
        <end position="930"/>
    </location>
</feature>
<feature type="compositionally biased region" description="Low complexity" evidence="8">
    <location>
        <begin position="1026"/>
        <end position="1038"/>
    </location>
</feature>
<keyword evidence="5" id="KW-0159">Chromosome partition</keyword>
<evidence type="ECO:0000256" key="4">
    <source>
        <dbReference type="ARBA" id="ARBA00022490"/>
    </source>
</evidence>
<feature type="compositionally biased region" description="Basic and acidic residues" evidence="8">
    <location>
        <begin position="705"/>
        <end position="764"/>
    </location>
</feature>
<dbReference type="OMA" id="PVPKWAQ"/>
<feature type="region of interest" description="Disordered" evidence="8">
    <location>
        <begin position="189"/>
        <end position="208"/>
    </location>
</feature>
<dbReference type="GO" id="GO:0005819">
    <property type="term" value="C:spindle"/>
    <property type="evidence" value="ECO:0007669"/>
    <property type="project" value="UniProtKB-SubCell"/>
</dbReference>
<feature type="compositionally biased region" description="Polar residues" evidence="8">
    <location>
        <begin position="874"/>
        <end position="892"/>
    </location>
</feature>
<evidence type="ECO:0000256" key="6">
    <source>
        <dbReference type="ARBA" id="ARBA00023212"/>
    </source>
</evidence>
<proteinExistence type="inferred from homology"/>
<feature type="compositionally biased region" description="Basic and acidic residues" evidence="8">
    <location>
        <begin position="1068"/>
        <end position="1079"/>
    </location>
</feature>
<feature type="region of interest" description="Disordered" evidence="8">
    <location>
        <begin position="226"/>
        <end position="434"/>
    </location>
</feature>
<evidence type="ECO:0000313" key="11">
    <source>
        <dbReference type="Proteomes" id="UP000030651"/>
    </source>
</evidence>
<feature type="compositionally biased region" description="Acidic residues" evidence="8">
    <location>
        <begin position="365"/>
        <end position="384"/>
    </location>
</feature>
<dbReference type="InParanoid" id="W3X9Q4"/>
<feature type="compositionally biased region" description="Acidic residues" evidence="8">
    <location>
        <begin position="480"/>
        <end position="489"/>
    </location>
</feature>
<comment type="subcellular location">
    <subcellularLocation>
        <location evidence="2">Cytoplasm</location>
        <location evidence="2">Cytoskeleton</location>
        <location evidence="2">Spindle</location>
    </subcellularLocation>
    <subcellularLocation>
        <location evidence="1">Nucleus</location>
    </subcellularLocation>
</comment>
<evidence type="ECO:0000256" key="2">
    <source>
        <dbReference type="ARBA" id="ARBA00004186"/>
    </source>
</evidence>
<keyword evidence="4" id="KW-0963">Cytoplasm</keyword>
<feature type="compositionally biased region" description="Basic residues" evidence="8">
    <location>
        <begin position="70"/>
        <end position="80"/>
    </location>
</feature>
<dbReference type="GO" id="GO:0007059">
    <property type="term" value="P:chromosome segregation"/>
    <property type="evidence" value="ECO:0007669"/>
    <property type="project" value="UniProtKB-KW"/>
</dbReference>
<evidence type="ECO:0000256" key="1">
    <source>
        <dbReference type="ARBA" id="ARBA00004123"/>
    </source>
</evidence>
<name>W3X9Q4_PESFW</name>
<dbReference type="eggNOG" id="ENOG502S0AD">
    <property type="taxonomic scope" value="Eukaryota"/>
</dbReference>
<evidence type="ECO:0000256" key="8">
    <source>
        <dbReference type="SAM" id="MobiDB-lite"/>
    </source>
</evidence>
<gene>
    <name evidence="10" type="ORF">PFICI_04661</name>
</gene>
<dbReference type="GO" id="GO:0005634">
    <property type="term" value="C:nucleus"/>
    <property type="evidence" value="ECO:0007669"/>
    <property type="project" value="UniProtKB-SubCell"/>
</dbReference>
<feature type="region of interest" description="Disordered" evidence="8">
    <location>
        <begin position="592"/>
        <end position="623"/>
    </location>
</feature>
<feature type="compositionally biased region" description="Polar residues" evidence="8">
    <location>
        <begin position="1140"/>
        <end position="1159"/>
    </location>
</feature>
<feature type="compositionally biased region" description="Low complexity" evidence="8">
    <location>
        <begin position="900"/>
        <end position="912"/>
    </location>
</feature>
<keyword evidence="6" id="KW-0206">Cytoskeleton</keyword>
<evidence type="ECO:0000313" key="10">
    <source>
        <dbReference type="EMBL" id="ETS82785.1"/>
    </source>
</evidence>
<feature type="compositionally biased region" description="Acidic residues" evidence="8">
    <location>
        <begin position="286"/>
        <end position="295"/>
    </location>
</feature>
<dbReference type="KEGG" id="pfy:PFICI_04661"/>
<protein>
    <recommendedName>
        <fullName evidence="9">Inner centromere protein ARK-binding domain-containing protein</fullName>
    </recommendedName>
</protein>
<feature type="compositionally biased region" description="Polar residues" evidence="8">
    <location>
        <begin position="408"/>
        <end position="424"/>
    </location>
</feature>
<dbReference type="Proteomes" id="UP000030651">
    <property type="component" value="Unassembled WGS sequence"/>
</dbReference>
<evidence type="ECO:0000256" key="7">
    <source>
        <dbReference type="ARBA" id="ARBA00023242"/>
    </source>
</evidence>
<feature type="compositionally biased region" description="Basic and acidic residues" evidence="8">
    <location>
        <begin position="537"/>
        <end position="547"/>
    </location>
</feature>
<evidence type="ECO:0000256" key="5">
    <source>
        <dbReference type="ARBA" id="ARBA00022829"/>
    </source>
</evidence>
<feature type="compositionally biased region" description="Low complexity" evidence="8">
    <location>
        <begin position="1196"/>
        <end position="1211"/>
    </location>
</feature>
<feature type="compositionally biased region" description="Basic and acidic residues" evidence="8">
    <location>
        <begin position="845"/>
        <end position="861"/>
    </location>
</feature>
<keyword evidence="7" id="KW-0539">Nucleus</keyword>
<organism evidence="10 11">
    <name type="scientific">Pestalotiopsis fici (strain W106-1 / CGMCC3.15140)</name>
    <dbReference type="NCBI Taxonomy" id="1229662"/>
    <lineage>
        <taxon>Eukaryota</taxon>
        <taxon>Fungi</taxon>
        <taxon>Dikarya</taxon>
        <taxon>Ascomycota</taxon>
        <taxon>Pezizomycotina</taxon>
        <taxon>Sordariomycetes</taxon>
        <taxon>Xylariomycetidae</taxon>
        <taxon>Amphisphaeriales</taxon>
        <taxon>Sporocadaceae</taxon>
        <taxon>Pestalotiopsis</taxon>
    </lineage>
</organism>
<comment type="similarity">
    <text evidence="3">Belongs to the INCENP family.</text>
</comment>
<dbReference type="GeneID" id="19269674"/>
<feature type="compositionally biased region" description="Low complexity" evidence="8">
    <location>
        <begin position="259"/>
        <end position="271"/>
    </location>
</feature>
<dbReference type="EMBL" id="KI912111">
    <property type="protein sequence ID" value="ETS82785.1"/>
    <property type="molecule type" value="Genomic_DNA"/>
</dbReference>
<evidence type="ECO:0000256" key="3">
    <source>
        <dbReference type="ARBA" id="ARBA00010042"/>
    </source>
</evidence>
<dbReference type="PANTHER" id="PTHR13142:SF1">
    <property type="entry name" value="INNER CENTROMERE PROTEIN"/>
    <property type="match status" value="1"/>
</dbReference>
<feature type="region of interest" description="Disordered" evidence="8">
    <location>
        <begin position="447"/>
        <end position="572"/>
    </location>
</feature>
<dbReference type="Pfam" id="PF03941">
    <property type="entry name" value="INCENP_ARK-bind"/>
    <property type="match status" value="1"/>
</dbReference>
<dbReference type="HOGENOM" id="CLU_003318_1_0_1"/>
<dbReference type="STRING" id="1229662.W3X9Q4"/>
<dbReference type="PANTHER" id="PTHR13142">
    <property type="entry name" value="INNER CENTROMERE PROTEIN"/>
    <property type="match status" value="1"/>
</dbReference>
<reference evidence="11" key="1">
    <citation type="journal article" date="2015" name="BMC Genomics">
        <title>Genomic and transcriptomic analysis of the endophytic fungus Pestalotiopsis fici reveals its lifestyle and high potential for synthesis of natural products.</title>
        <authorList>
            <person name="Wang X."/>
            <person name="Zhang X."/>
            <person name="Liu L."/>
            <person name="Xiang M."/>
            <person name="Wang W."/>
            <person name="Sun X."/>
            <person name="Che Y."/>
            <person name="Guo L."/>
            <person name="Liu G."/>
            <person name="Guo L."/>
            <person name="Wang C."/>
            <person name="Yin W.B."/>
            <person name="Stadler M."/>
            <person name="Zhang X."/>
            <person name="Liu X."/>
        </authorList>
    </citation>
    <scope>NUCLEOTIDE SEQUENCE [LARGE SCALE GENOMIC DNA]</scope>
    <source>
        <strain evidence="11">W106-1 / CGMCC3.15140</strain>
    </source>
</reference>
<feature type="region of interest" description="Disordered" evidence="8">
    <location>
        <begin position="70"/>
        <end position="89"/>
    </location>
</feature>
<dbReference type="RefSeq" id="XP_007831433.1">
    <property type="nucleotide sequence ID" value="XM_007833242.1"/>
</dbReference>
<keyword evidence="11" id="KW-1185">Reference proteome</keyword>
<dbReference type="OrthoDB" id="6123at2759"/>
<accession>W3X9Q4</accession>
<sequence length="1332" mass="145705">MAGQRAARLQVGSAPWIAEERSSAQNIAQDEIEEFTFSARNDFEWLNEHMADIFSENQIHVAEIFKTPGKLRGKTPRTARKANPTGPRVPLADIFSATPKGAPNPFASSSIVDRTPAPRVKIATDPIPQPSPAKVQNVAPSNYVSMVDSGYHGSQELMDVDEGEMDFEEPTQLASPRGNHEHVAFQVSSPVREIQETPARGSPEPTATIDTVRAELDTQYFTANIDKIPSPKSHPGHHESTTPAGSPIQHEVEDSPQESSPVKSSPVKLSSIQPPQVEVKPIQETEVLETADEEASQSASDGSSPIRPVVRKSSLNFASLPAREPMTHKSIGNRISRTSHIDKRNSYYNRTTGGKSLGNIRPEVSDDENDDMDIDDDDDEDDIDIVSQAPRAPAQVEEAATATEHNKTYTQRLQDQISKLGQSQPAPPRLSKSIANSVLPAASVAPMAPSAAPGVITAPQSPEKPKLSSPKTQATPGAFPEDDDDDDWIEPLGTPDNASNMFSPRPALPKSHTADVMEGVSGKTTVSGSEFTMPKTRQHEIRPKSPEKPVVPSKTTSALGHHKSASVPSIPIMTQDEDEMLALKQTMSVSNPSLAPVAEDDDFDFDAPPKSPSRTLRESPLKQVKNKLSSILKTSKGLLASSAAISAEGKSLLSPSSIRLGLHAAPSTSSLEQTSSHTSQPLYPDLSQKIFDVQSQIRPPSPVRLEGRRTRASIEREKAEEKRKEKEAKEAKRVAEQMEKLEKAREQEREKARVFSKEQERIAAMEKQAAELAQKKQRPVETPVPPPVLPISKPTRTSPRRKPVNGTETEERSAADTKADADVDMTEAPSSMPPPSVPRPASAAKGREIKRPMKPTKEPMSKAKQAPTVIRVNMGSQHSQYQPSNSTLSSGLHETLGVTSQQAQPKSKASQATMQRPTPQSLKSSQSSSSRPKALEMAARRKEQEEREAQRKRDAKAEMERKRDEERLQEQQRKLEADKQKEEERRQAAAAREEAKKKAILEKAKQTRAPPPAARSINGQPDYKGSSQSSQPSRPASRLGSLAPKSQEDFGRPVNAPKSTIKRPLQQDGKESKRMRMTEEFEDDMETGGQPSLKGAPVRPSGGFKKVAAGSMLSQAQKPVKPQDPATKNMFPSGYANAPPSATKNLFKSTLTSQHNTLSKPGHPMDTAQFAKGAIPFAPNPAGPAHKTPARPVGGPSAKSAAKSAARSSPRFQNGEQIELPEINTDDEDEYSDDEQKQMFASWTDSPALRRALMDQETLDPMRVFGAPAPLNMEEVFSKSKDRWHKFRARTSSANWSGTDRLTEDDIRKDLAARDKLRREGGWSYDMSRDML</sequence>
<dbReference type="InterPro" id="IPR005635">
    <property type="entry name" value="Inner_centromere_prot_ARK-bd"/>
</dbReference>
<feature type="compositionally biased region" description="Acidic residues" evidence="8">
    <location>
        <begin position="1224"/>
        <end position="1233"/>
    </location>
</feature>
<evidence type="ECO:0000259" key="9">
    <source>
        <dbReference type="Pfam" id="PF03941"/>
    </source>
</evidence>
<feature type="compositionally biased region" description="Basic and acidic residues" evidence="8">
    <location>
        <begin position="938"/>
        <end position="1005"/>
    </location>
</feature>
<feature type="region of interest" description="Disordered" evidence="8">
    <location>
        <begin position="694"/>
        <end position="1243"/>
    </location>
</feature>